<accession>A0ABT0S3U3</accession>
<organism evidence="2 3">
    <name type="scientific">Sphingomonas hankyongi</name>
    <dbReference type="NCBI Taxonomy" id="2908209"/>
    <lineage>
        <taxon>Bacteria</taxon>
        <taxon>Pseudomonadati</taxon>
        <taxon>Pseudomonadota</taxon>
        <taxon>Alphaproteobacteria</taxon>
        <taxon>Sphingomonadales</taxon>
        <taxon>Sphingomonadaceae</taxon>
        <taxon>Sphingomonas</taxon>
    </lineage>
</organism>
<feature type="region of interest" description="Disordered" evidence="1">
    <location>
        <begin position="1"/>
        <end position="29"/>
    </location>
</feature>
<proteinExistence type="predicted"/>
<evidence type="ECO:0000313" key="2">
    <source>
        <dbReference type="EMBL" id="MCL6730545.1"/>
    </source>
</evidence>
<comment type="caution">
    <text evidence="2">The sequence shown here is derived from an EMBL/GenBank/DDBJ whole genome shotgun (WGS) entry which is preliminary data.</text>
</comment>
<evidence type="ECO:0000313" key="3">
    <source>
        <dbReference type="Proteomes" id="UP001165342"/>
    </source>
</evidence>
<name>A0ABT0S3U3_9SPHN</name>
<dbReference type="EMBL" id="JAMGBE010000003">
    <property type="protein sequence ID" value="MCL6730545.1"/>
    <property type="molecule type" value="Genomic_DNA"/>
</dbReference>
<dbReference type="Proteomes" id="UP001165342">
    <property type="component" value="Unassembled WGS sequence"/>
</dbReference>
<sequence length="72" mass="7996">MMLGSSTQKACGDDAANPQQNREAPMKDNHIDDAELTRLGIERVQTEAFLWGGYRYSNLSDAVAAARRTPKR</sequence>
<reference evidence="2" key="1">
    <citation type="submission" date="2022-05" db="EMBL/GenBank/DDBJ databases">
        <authorList>
            <person name="Jo J.-H."/>
            <person name="Im W.-T."/>
        </authorList>
    </citation>
    <scope>NUCLEOTIDE SEQUENCE</scope>
    <source>
        <strain evidence="2">SE220</strain>
    </source>
</reference>
<dbReference type="RefSeq" id="WP_249832025.1">
    <property type="nucleotide sequence ID" value="NZ_JAMGBE010000003.1"/>
</dbReference>
<protein>
    <submittedName>
        <fullName evidence="2">Uncharacterized protein</fullName>
    </submittedName>
</protein>
<evidence type="ECO:0000256" key="1">
    <source>
        <dbReference type="SAM" id="MobiDB-lite"/>
    </source>
</evidence>
<keyword evidence="3" id="KW-1185">Reference proteome</keyword>
<gene>
    <name evidence="2" type="ORF">LZ538_10850</name>
</gene>